<proteinExistence type="predicted"/>
<dbReference type="Gene3D" id="1.10.443.10">
    <property type="entry name" value="Intergrase catalytic core"/>
    <property type="match status" value="1"/>
</dbReference>
<gene>
    <name evidence="2" type="ORF">PCOR1329_LOCUS36815</name>
</gene>
<dbReference type="InterPro" id="IPR011010">
    <property type="entry name" value="DNA_brk_join_enz"/>
</dbReference>
<protein>
    <recommendedName>
        <fullName evidence="4">RNA-directed RNA polymerase</fullName>
    </recommendedName>
</protein>
<dbReference type="InterPro" id="IPR013762">
    <property type="entry name" value="Integrase-like_cat_sf"/>
</dbReference>
<name>A0ABN9T953_9DINO</name>
<sequence>MFDWVVQRGGEYAAQGLVNYIARCPAPPPCPACPALTCQACGACQAPACPGLSCPTCPACPGLAPAAGPAACPACPQAPEAAPCAGRGWGLLWFVCGVAFGLEAPAALLSARRAARCCRRRRRAAIQDDSEPGPAPVSDGDVWHQRLVLGQVTLSAGKLFVIATPDRHVYAEDYSAGSADVAAVRWATAFNVLPDGILPGDVYRFRAEPTVAQRAAFLAAAVPEAAGECAGLAAAQGVAAPAVDAHCLLPVPVGGPAAGAGAAAVVAAAGAPAAPGAAAPARVPPPVGPLQGVVAVGAADGRGAARWVAAECFGGFRVGDDVPHQAGAGAIGDKDIHRLADGSGLFVQYLRPADEQEFFDRIVASDARILPVRRNRLGRRERAWADMCAAVTKEDFGKDWTLGGVRTAGWCLEHINSEGGSLDAHHDRFRSLCRLEPNAWGVAEHLHLTAAVKAGLLVDQLDGTNLVMVEMPLRRMQTIEFAHLERAKEAESKGYSGRLSLEEQQAFSGLSRGSGQLMICPELLDVVRVDVEREAQLNKALRKGREVTPAEALRKLRVASWYDVDSAVLGSYNLASVSLPSGSPAPVPLEDLWGAGGSDMIRDFVQSRLLPSSEVDTRLKNSQVAVPHSDPKLRRVAAFEEFIRALQQRGTVDFSFSCKERVEAFFVHKKSGKLRLVAWQGWSSAREYSGEDKVAQVLGCQIDGSRGRVGLSLFWSCYAFVRKNCTQEERLWASVRVLDSPGDVFGFGRVKRVVDFPEVPRVMIELQWPVVGRFPWRRKGESIAVYEARATLYGFRHLHRSSRNLGKHVLVLGDSQSTAGAVTRFRSDSRGMMRVTQAIAALSLATGSALHYRWLPSELNVADSPSRGLWAPAAPSPLDFSKHAPAGQPRTDLDRREATRGAMTANLSARRKRQTVADVAARRRASAVTVGGLTVLESASVRPRTRQKYQSLFAEFLAWLAVPVATSEAGVDQQLVGWLDALYLGGENLGSAQWGFAAVTFFTGLQKSAGALMPRSRRALQGFRRCCPPQSRLPLPREVVALIANELVRLGKLPFAIAIVVIFELYLRPGEILNVRVVDLIPPVPGVASAPCWAIALRAQEVGRSSKTNEFDESMRLDLERHAPLGPALKALCQGRSPGSPIFDFALKDLVTAVCGVVRSLELDEYLGDVHLHQLRHGGASHDSAGGFRSLEDVRRRGRWRSWASVRRYEKGSRIGQVLLKLPEDLRAHALSCERSMASIVRFFLEVFSGSGRLGQAVAREGVNVLLWDVELGADYDLRLARNRGLIRGWIRSGIVIGVHLGTSNSSPMGLDDLSPADADKVRVGNLLMFFSVAVMRDAMLLGIPATLENPARSRIWICPAMQRLRKSNKINFTVTDFCMWGAQRRKSTSFLSTGLCMDALAEARCLGAERGLCKRAGQPRIPIQGNNDKGVFWSKIAEPYPPELCKALASIHCNAWASSKAELFDKKVFA</sequence>
<organism evidence="2 3">
    <name type="scientific">Prorocentrum cordatum</name>
    <dbReference type="NCBI Taxonomy" id="2364126"/>
    <lineage>
        <taxon>Eukaryota</taxon>
        <taxon>Sar</taxon>
        <taxon>Alveolata</taxon>
        <taxon>Dinophyceae</taxon>
        <taxon>Prorocentrales</taxon>
        <taxon>Prorocentraceae</taxon>
        <taxon>Prorocentrum</taxon>
    </lineage>
</organism>
<dbReference type="SUPFAM" id="SSF56349">
    <property type="entry name" value="DNA breaking-rejoining enzymes"/>
    <property type="match status" value="1"/>
</dbReference>
<keyword evidence="1" id="KW-0233">DNA recombination</keyword>
<evidence type="ECO:0008006" key="4">
    <source>
        <dbReference type="Google" id="ProtNLM"/>
    </source>
</evidence>
<accession>A0ABN9T953</accession>
<evidence type="ECO:0000313" key="3">
    <source>
        <dbReference type="Proteomes" id="UP001189429"/>
    </source>
</evidence>
<evidence type="ECO:0000256" key="1">
    <source>
        <dbReference type="ARBA" id="ARBA00023172"/>
    </source>
</evidence>
<keyword evidence="3" id="KW-1185">Reference proteome</keyword>
<dbReference type="Proteomes" id="UP001189429">
    <property type="component" value="Unassembled WGS sequence"/>
</dbReference>
<feature type="non-terminal residue" evidence="2">
    <location>
        <position position="1471"/>
    </location>
</feature>
<dbReference type="EMBL" id="CAUYUJ010014473">
    <property type="protein sequence ID" value="CAK0841655.1"/>
    <property type="molecule type" value="Genomic_DNA"/>
</dbReference>
<comment type="caution">
    <text evidence="2">The sequence shown here is derived from an EMBL/GenBank/DDBJ whole genome shotgun (WGS) entry which is preliminary data.</text>
</comment>
<reference evidence="2" key="1">
    <citation type="submission" date="2023-10" db="EMBL/GenBank/DDBJ databases">
        <authorList>
            <person name="Chen Y."/>
            <person name="Shah S."/>
            <person name="Dougan E. K."/>
            <person name="Thang M."/>
            <person name="Chan C."/>
        </authorList>
    </citation>
    <scope>NUCLEOTIDE SEQUENCE [LARGE SCALE GENOMIC DNA]</scope>
</reference>
<evidence type="ECO:0000313" key="2">
    <source>
        <dbReference type="EMBL" id="CAK0841655.1"/>
    </source>
</evidence>